<evidence type="ECO:0000256" key="3">
    <source>
        <dbReference type="ARBA" id="ARBA00022490"/>
    </source>
</evidence>
<dbReference type="Proteomes" id="UP000006671">
    <property type="component" value="Unassembled WGS sequence"/>
</dbReference>
<comment type="subunit">
    <text evidence="9">Microtubule inner protein component of sperm flagellar doublet microtubules.</text>
</comment>
<feature type="region of interest" description="Disordered" evidence="11">
    <location>
        <begin position="105"/>
        <end position="125"/>
    </location>
</feature>
<evidence type="ECO:0000313" key="13">
    <source>
        <dbReference type="Proteomes" id="UP000006671"/>
    </source>
</evidence>
<evidence type="ECO:0000256" key="10">
    <source>
        <dbReference type="SAM" id="Coils"/>
    </source>
</evidence>
<evidence type="ECO:0000256" key="6">
    <source>
        <dbReference type="ARBA" id="ARBA00023069"/>
    </source>
</evidence>
<protein>
    <submittedName>
        <fullName evidence="12">Uncharacterized protein FM152</fullName>
    </submittedName>
</protein>
<dbReference type="AlphaFoldDB" id="D2VA01"/>
<name>D2VA01_NAEGR</name>
<dbReference type="InParanoid" id="D2VA01"/>
<organism evidence="13">
    <name type="scientific">Naegleria gruberi</name>
    <name type="common">Amoeba</name>
    <dbReference type="NCBI Taxonomy" id="5762"/>
    <lineage>
        <taxon>Eukaryota</taxon>
        <taxon>Discoba</taxon>
        <taxon>Heterolobosea</taxon>
        <taxon>Tetramitia</taxon>
        <taxon>Eutetramitia</taxon>
        <taxon>Vahlkampfiidae</taxon>
        <taxon>Naegleria</taxon>
    </lineage>
</organism>
<evidence type="ECO:0000256" key="11">
    <source>
        <dbReference type="SAM" id="MobiDB-lite"/>
    </source>
</evidence>
<accession>D2VA01</accession>
<evidence type="ECO:0000256" key="1">
    <source>
        <dbReference type="ARBA" id="ARBA00004611"/>
    </source>
</evidence>
<dbReference type="EMBL" id="GG738859">
    <property type="protein sequence ID" value="EFC46225.1"/>
    <property type="molecule type" value="Genomic_DNA"/>
</dbReference>
<reference evidence="12 13" key="1">
    <citation type="journal article" date="2010" name="Cell">
        <title>The genome of Naegleria gruberi illuminates early eukaryotic versatility.</title>
        <authorList>
            <person name="Fritz-Laylin L.K."/>
            <person name="Prochnik S.E."/>
            <person name="Ginger M.L."/>
            <person name="Dacks J.B."/>
            <person name="Carpenter M.L."/>
            <person name="Field M.C."/>
            <person name="Kuo A."/>
            <person name="Paredez A."/>
            <person name="Chapman J."/>
            <person name="Pham J."/>
            <person name="Shu S."/>
            <person name="Neupane R."/>
            <person name="Cipriano M."/>
            <person name="Mancuso J."/>
            <person name="Tu H."/>
            <person name="Salamov A."/>
            <person name="Lindquist E."/>
            <person name="Shapiro H."/>
            <person name="Lucas S."/>
            <person name="Grigoriev I.V."/>
            <person name="Cande W.Z."/>
            <person name="Fulton C."/>
            <person name="Rokhsar D.S."/>
            <person name="Dawson S.C."/>
        </authorList>
    </citation>
    <scope>NUCLEOTIDE SEQUENCE [LARGE SCALE GENOMIC DNA]</scope>
    <source>
        <strain evidence="12 13">NEG-M</strain>
    </source>
</reference>
<evidence type="ECO:0000256" key="4">
    <source>
        <dbReference type="ARBA" id="ARBA00022846"/>
    </source>
</evidence>
<dbReference type="PANTHER" id="PTHR14517:SF6">
    <property type="entry name" value="RE41410P"/>
    <property type="match status" value="1"/>
</dbReference>
<keyword evidence="13" id="KW-1185">Reference proteome</keyword>
<keyword evidence="3" id="KW-0963">Cytoplasm</keyword>
<dbReference type="eggNOG" id="ENOG502QWST">
    <property type="taxonomic scope" value="Eukaryota"/>
</dbReference>
<keyword evidence="7" id="KW-0206">Cytoskeleton</keyword>
<keyword evidence="8" id="KW-0966">Cell projection</keyword>
<dbReference type="Pfam" id="PF05914">
    <property type="entry name" value="RIB43A"/>
    <property type="match status" value="1"/>
</dbReference>
<evidence type="ECO:0000256" key="2">
    <source>
        <dbReference type="ARBA" id="ARBA00006875"/>
    </source>
</evidence>
<dbReference type="InterPro" id="IPR008805">
    <property type="entry name" value="RIB43A"/>
</dbReference>
<dbReference type="OrthoDB" id="429119at2759"/>
<dbReference type="STRING" id="5762.D2VA01"/>
<gene>
    <name evidence="12" type="primary">FM152</name>
    <name evidence="12" type="ORF">NAEGRDRAFT_83064</name>
</gene>
<evidence type="ECO:0000313" key="12">
    <source>
        <dbReference type="EMBL" id="EFC46225.1"/>
    </source>
</evidence>
<dbReference type="GeneID" id="8851396"/>
<dbReference type="VEuPathDB" id="AmoebaDB:NAEGRDRAFT_83064"/>
<evidence type="ECO:0000256" key="8">
    <source>
        <dbReference type="ARBA" id="ARBA00023273"/>
    </source>
</evidence>
<comment type="similarity">
    <text evidence="2">Belongs to the RIB43A family.</text>
</comment>
<dbReference type="RefSeq" id="XP_002678969.1">
    <property type="nucleotide sequence ID" value="XM_002678923.1"/>
</dbReference>
<feature type="coiled-coil region" evidence="10">
    <location>
        <begin position="169"/>
        <end position="250"/>
    </location>
</feature>
<keyword evidence="5 10" id="KW-0175">Coiled coil</keyword>
<feature type="coiled-coil region" evidence="10">
    <location>
        <begin position="281"/>
        <end position="352"/>
    </location>
</feature>
<comment type="subcellular location">
    <subcellularLocation>
        <location evidence="1">Cytoplasm</location>
        <location evidence="1">Cytoskeleton</location>
        <location evidence="1">Flagellum axoneme</location>
    </subcellularLocation>
</comment>
<sequence>MFPFTDVETKERLAIEKRRQAEEERRKRILDPKARTMGLDVAGIQSQIEEKEQIKKREQDRDRYFDQASLVHAKVANIMEKEMHQTKKQVYKEVNDFRKNEQLPHTRREFDLNDPDELKKSRPIRVGDYDPSLTISGGQIMHGEDLGREERLKAQQDQLKCWVSEQVNEKQMVKEKEDLERKLFEQKELEIQRLTYELREKENMIKLEKERERKEFNVEQWNDKEEKEKLQREKEELDKLEEIQNQLNSHLLNEAFHTTLNVNDPNRFRPDHFKHMRPDQYEHIEQVRQEQLRELQQKRDTESLNQQYWDKKRLLETKMAGLQLREQERAKKQQAAELLELHKRQAEEKKQKEKFVNQVYANEVTEDFFNRFGTSSR</sequence>
<evidence type="ECO:0000256" key="5">
    <source>
        <dbReference type="ARBA" id="ARBA00023054"/>
    </source>
</evidence>
<keyword evidence="4" id="KW-0282">Flagellum</keyword>
<evidence type="ECO:0000256" key="9">
    <source>
        <dbReference type="ARBA" id="ARBA00046435"/>
    </source>
</evidence>
<keyword evidence="6" id="KW-0969">Cilium</keyword>
<proteinExistence type="inferred from homology"/>
<dbReference type="PANTHER" id="PTHR14517">
    <property type="entry name" value="RIB43A-RELATED"/>
    <property type="match status" value="1"/>
</dbReference>
<dbReference type="KEGG" id="ngr:NAEGRDRAFT_83064"/>
<evidence type="ECO:0000256" key="7">
    <source>
        <dbReference type="ARBA" id="ARBA00023212"/>
    </source>
</evidence>
<feature type="coiled-coil region" evidence="10">
    <location>
        <begin position="7"/>
        <end position="61"/>
    </location>
</feature>